<gene>
    <name evidence="2" type="ORF">LQ318_14595</name>
</gene>
<name>A0ABT3Q205_9BACT</name>
<keyword evidence="3" id="KW-1185">Reference proteome</keyword>
<feature type="compositionally biased region" description="Acidic residues" evidence="1">
    <location>
        <begin position="244"/>
        <end position="253"/>
    </location>
</feature>
<feature type="compositionally biased region" description="Acidic residues" evidence="1">
    <location>
        <begin position="355"/>
        <end position="389"/>
    </location>
</feature>
<proteinExistence type="predicted"/>
<accession>A0ABT3Q205</accession>
<organism evidence="2 3">
    <name type="scientific">Fodinibius salicampi</name>
    <dbReference type="NCBI Taxonomy" id="1920655"/>
    <lineage>
        <taxon>Bacteria</taxon>
        <taxon>Pseudomonadati</taxon>
        <taxon>Balneolota</taxon>
        <taxon>Balneolia</taxon>
        <taxon>Balneolales</taxon>
        <taxon>Balneolaceae</taxon>
        <taxon>Fodinibius</taxon>
    </lineage>
</organism>
<dbReference type="RefSeq" id="WP_265791229.1">
    <property type="nucleotide sequence ID" value="NZ_BAABRS010000004.1"/>
</dbReference>
<protein>
    <submittedName>
        <fullName evidence="2">Uncharacterized protein</fullName>
    </submittedName>
</protein>
<sequence>MMNQTLQKTTQKLINLLPEEQQYYQPDELRTWGFPSFVVNRIRVELKRNLAESMIPPKTDWANIETEAVQHAWEQFVQAIRDETRLPASYARAVIETSVADVLDILIAPRQNVPEVIFGNDEELSYEQVCRRAEAITVYSHFSTFLPRYMEKKELDTLAKERCSQIVKQADAKMTANYSSLNWAQMLAPLFDLLDGEVEPSLFRLFFEDRNMDRFAEAFDQKDESLNRAGFIETLSTPGAVSDNPDEFSEDEEVKPVEQEKESFSNEIDMDTDYVESTTNTDDIAKQQEDDQSEPVREDEKMPTASEEQEDSEESPEQKGDEPERMNDQYEYSEAMYDPAEKEYENNSLNAIFAGEEESSEDEEEAIETSDFSDEEISTESTEEEEEYETPSPVVENKAEPGKDSDTPIWMNYMSEEDKTALEEQDEVPEELSVTGYEEETDAPVDEDGFIEEPIIDLREEESPEEETSDLSKYLSDERDRFVEEIFGGSDQAYDKAIEKIASYENWRSASKYIQKEVFKRNMVNLYSKTAVNFTDRLQNYFLKKENQ</sequence>
<feature type="compositionally biased region" description="Basic and acidic residues" evidence="1">
    <location>
        <begin position="397"/>
        <end position="406"/>
    </location>
</feature>
<evidence type="ECO:0000313" key="3">
    <source>
        <dbReference type="Proteomes" id="UP001207337"/>
    </source>
</evidence>
<reference evidence="2 3" key="1">
    <citation type="submission" date="2021-11" db="EMBL/GenBank/DDBJ databases">
        <title>Aliifidinibius sp. nov., a new bacterium isolated from saline soil.</title>
        <authorList>
            <person name="Galisteo C."/>
            <person name="De La Haba R."/>
            <person name="Sanchez-Porro C."/>
            <person name="Ventosa A."/>
        </authorList>
    </citation>
    <scope>NUCLEOTIDE SEQUENCE [LARGE SCALE GENOMIC DNA]</scope>
    <source>
        <strain evidence="2 3">KACC 190600</strain>
    </source>
</reference>
<dbReference type="EMBL" id="JAJNDC010000004">
    <property type="protein sequence ID" value="MCW9714139.1"/>
    <property type="molecule type" value="Genomic_DNA"/>
</dbReference>
<feature type="compositionally biased region" description="Basic and acidic residues" evidence="1">
    <location>
        <begin position="254"/>
        <end position="264"/>
    </location>
</feature>
<feature type="compositionally biased region" description="Basic and acidic residues" evidence="1">
    <location>
        <begin position="283"/>
        <end position="302"/>
    </location>
</feature>
<dbReference type="Proteomes" id="UP001207337">
    <property type="component" value="Unassembled WGS sequence"/>
</dbReference>
<evidence type="ECO:0000313" key="2">
    <source>
        <dbReference type="EMBL" id="MCW9714139.1"/>
    </source>
</evidence>
<comment type="caution">
    <text evidence="2">The sequence shown here is derived from an EMBL/GenBank/DDBJ whole genome shotgun (WGS) entry which is preliminary data.</text>
</comment>
<evidence type="ECO:0000256" key="1">
    <source>
        <dbReference type="SAM" id="MobiDB-lite"/>
    </source>
</evidence>
<feature type="region of interest" description="Disordered" evidence="1">
    <location>
        <begin position="236"/>
        <end position="450"/>
    </location>
</feature>
<feature type="compositionally biased region" description="Basic and acidic residues" evidence="1">
    <location>
        <begin position="316"/>
        <end position="328"/>
    </location>
</feature>
<feature type="compositionally biased region" description="Acidic residues" evidence="1">
    <location>
        <begin position="437"/>
        <end position="450"/>
    </location>
</feature>